<dbReference type="InterPro" id="IPR013169">
    <property type="entry name" value="mRNA_splic_Cwf18-like"/>
</dbReference>
<evidence type="ECO:0000256" key="4">
    <source>
        <dbReference type="ARBA" id="ARBA00022527"/>
    </source>
</evidence>
<protein>
    <recommendedName>
        <fullName evidence="3">receptor protein serine/threonine kinase</fullName>
        <ecNumber evidence="3">2.7.11.30</ecNumber>
    </recommendedName>
</protein>
<keyword evidence="13 15" id="KW-0675">Receptor</keyword>
<keyword evidence="16" id="KW-1185">Reference proteome</keyword>
<keyword evidence="10" id="KW-0067">ATP-binding</keyword>
<evidence type="ECO:0000256" key="5">
    <source>
        <dbReference type="ARBA" id="ARBA00022679"/>
    </source>
</evidence>
<dbReference type="SUPFAM" id="SSF56112">
    <property type="entry name" value="Protein kinase-like (PK-like)"/>
    <property type="match status" value="1"/>
</dbReference>
<dbReference type="InterPro" id="IPR001245">
    <property type="entry name" value="Ser-Thr/Tyr_kinase_cat_dom"/>
</dbReference>
<gene>
    <name evidence="15" type="primary">ACVR2A</name>
    <name evidence="15" type="ORF">Ciccas_008773</name>
</gene>
<dbReference type="GO" id="GO:0016020">
    <property type="term" value="C:membrane"/>
    <property type="evidence" value="ECO:0007669"/>
    <property type="project" value="UniProtKB-SubCell"/>
</dbReference>
<dbReference type="InterPro" id="IPR008271">
    <property type="entry name" value="Ser/Thr_kinase_AS"/>
</dbReference>
<evidence type="ECO:0000313" key="15">
    <source>
        <dbReference type="EMBL" id="KAL3312636.1"/>
    </source>
</evidence>
<dbReference type="InterPro" id="IPR011009">
    <property type="entry name" value="Kinase-like_dom_sf"/>
</dbReference>
<evidence type="ECO:0000313" key="16">
    <source>
        <dbReference type="Proteomes" id="UP001626550"/>
    </source>
</evidence>
<dbReference type="Gene3D" id="1.10.510.10">
    <property type="entry name" value="Transferase(Phosphotransferase) domain 1"/>
    <property type="match status" value="1"/>
</dbReference>
<organism evidence="15 16">
    <name type="scientific">Cichlidogyrus casuarinus</name>
    <dbReference type="NCBI Taxonomy" id="1844966"/>
    <lineage>
        <taxon>Eukaryota</taxon>
        <taxon>Metazoa</taxon>
        <taxon>Spiralia</taxon>
        <taxon>Lophotrochozoa</taxon>
        <taxon>Platyhelminthes</taxon>
        <taxon>Monogenea</taxon>
        <taxon>Monopisthocotylea</taxon>
        <taxon>Dactylogyridea</taxon>
        <taxon>Ancyrocephalidae</taxon>
        <taxon>Cichlidogyrus</taxon>
    </lineage>
</organism>
<dbReference type="InterPro" id="IPR000719">
    <property type="entry name" value="Prot_kinase_dom"/>
</dbReference>
<dbReference type="EC" id="2.7.11.30" evidence="3"/>
<keyword evidence="4" id="KW-0723">Serine/threonine-protein kinase</keyword>
<name>A0ABD2Q396_9PLAT</name>
<evidence type="ECO:0000256" key="10">
    <source>
        <dbReference type="ARBA" id="ARBA00022840"/>
    </source>
</evidence>
<dbReference type="PROSITE" id="PS50011">
    <property type="entry name" value="PROTEIN_KINASE_DOM"/>
    <property type="match status" value="1"/>
</dbReference>
<keyword evidence="6" id="KW-0812">Transmembrane</keyword>
<evidence type="ECO:0000256" key="11">
    <source>
        <dbReference type="ARBA" id="ARBA00022989"/>
    </source>
</evidence>
<evidence type="ECO:0000256" key="13">
    <source>
        <dbReference type="ARBA" id="ARBA00023170"/>
    </source>
</evidence>
<evidence type="ECO:0000256" key="12">
    <source>
        <dbReference type="ARBA" id="ARBA00023136"/>
    </source>
</evidence>
<keyword evidence="12" id="KW-0472">Membrane</keyword>
<evidence type="ECO:0000256" key="8">
    <source>
        <dbReference type="ARBA" id="ARBA00022741"/>
    </source>
</evidence>
<dbReference type="PROSITE" id="PS00108">
    <property type="entry name" value="PROTEIN_KINASE_ST"/>
    <property type="match status" value="1"/>
</dbReference>
<keyword evidence="8" id="KW-0547">Nucleotide-binding</keyword>
<dbReference type="GO" id="GO:0004675">
    <property type="term" value="F:transmembrane receptor protein serine/threonine kinase activity"/>
    <property type="evidence" value="ECO:0007669"/>
    <property type="project" value="UniProtKB-EC"/>
</dbReference>
<comment type="subcellular location">
    <subcellularLocation>
        <location evidence="1">Membrane</location>
        <topology evidence="1">Single-pass type I membrane protein</topology>
    </subcellularLocation>
</comment>
<evidence type="ECO:0000256" key="1">
    <source>
        <dbReference type="ARBA" id="ARBA00004479"/>
    </source>
</evidence>
<keyword evidence="5" id="KW-0808">Transferase</keyword>
<evidence type="ECO:0000256" key="3">
    <source>
        <dbReference type="ARBA" id="ARBA00012401"/>
    </source>
</evidence>
<comment type="similarity">
    <text evidence="2">Belongs to the protein kinase superfamily. TKL Ser/Thr protein kinase family. TGFB receptor subfamily.</text>
</comment>
<dbReference type="GO" id="GO:0005524">
    <property type="term" value="F:ATP binding"/>
    <property type="evidence" value="ECO:0007669"/>
    <property type="project" value="UniProtKB-KW"/>
</dbReference>
<dbReference type="Pfam" id="PF00069">
    <property type="entry name" value="Pkinase"/>
    <property type="match status" value="1"/>
</dbReference>
<sequence length="543" mass="61996">MLLRQKKLTKVFREKIRLRKEEARKSKRDLQLLDLESPAFDSIPCLTQDTTSTELNYLEIAEIAKYCNRNELINQGRFGKVWTGTLNKTSDLLDKLEPNSSIKSFLTSSPDPLIVAIKIFSSSDVKSWESELSFYRLMSTTHANILRFLGSATINEEPVQHWIVTEYHVAGNLCDYLKKNVISSKDLIKFSLGMVSGMSYLHNEQFHPNSVIFLSSFAHFLTQNILLKPSIAHRDFKSSNVLIKSDLSCCIADFGLSLKFMNNQSIGDAHFQVGTPRYMAPEVLDGAIQFTKEAFLRIDVYALGLVLWELMSRTWQEGEQVSPYMGPFEAELGAHPSTKTLNCCVSQDRIRPMPRAWWNDSRLMKELWTDEAVEEHKEEAQPEVGNLMNEALSRKERLRALRMQVMNGEKKSDSDMITTSIAVQGELPKPVFRNYKPVCEELKQGELPSAQMINLDDHVKKHMEAGRSEAVVEEVNLVNLAPRKPDWDLKRGVEKKLKKLEKRTQRAITELISLFLIAFPQHYRLPSSAGERLGQEKNALAEI</sequence>
<dbReference type="InterPro" id="IPR000333">
    <property type="entry name" value="TGFB_receptor"/>
</dbReference>
<evidence type="ECO:0000256" key="7">
    <source>
        <dbReference type="ARBA" id="ARBA00022729"/>
    </source>
</evidence>
<evidence type="ECO:0000256" key="2">
    <source>
        <dbReference type="ARBA" id="ARBA00009605"/>
    </source>
</evidence>
<dbReference type="AlphaFoldDB" id="A0ABD2Q396"/>
<dbReference type="Pfam" id="PF07714">
    <property type="entry name" value="PK_Tyr_Ser-Thr"/>
    <property type="match status" value="1"/>
</dbReference>
<keyword evidence="11" id="KW-1133">Transmembrane helix</keyword>
<reference evidence="15 16" key="1">
    <citation type="submission" date="2024-11" db="EMBL/GenBank/DDBJ databases">
        <title>Adaptive evolution of stress response genes in parasites aligns with host niche diversity.</title>
        <authorList>
            <person name="Hahn C."/>
            <person name="Resl P."/>
        </authorList>
    </citation>
    <scope>NUCLEOTIDE SEQUENCE [LARGE SCALE GENOMIC DNA]</scope>
    <source>
        <strain evidence="15">EGGRZ-B1_66</strain>
        <tissue evidence="15">Body</tissue>
    </source>
</reference>
<dbReference type="EMBL" id="JBJKFK010001620">
    <property type="protein sequence ID" value="KAL3312636.1"/>
    <property type="molecule type" value="Genomic_DNA"/>
</dbReference>
<dbReference type="PANTHER" id="PTHR23255">
    <property type="entry name" value="TRANSFORMING GROWTH FACTOR-BETA RECEPTOR TYPE I AND II"/>
    <property type="match status" value="1"/>
</dbReference>
<accession>A0ABD2Q396</accession>
<dbReference type="PANTHER" id="PTHR23255:SF98">
    <property type="entry name" value="SERINE_THREONINE-PROTEIN KINASE RECEPTOR"/>
    <property type="match status" value="1"/>
</dbReference>
<feature type="domain" description="Protein kinase" evidence="14">
    <location>
        <begin position="67"/>
        <end position="417"/>
    </location>
</feature>
<keyword evidence="9" id="KW-0418">Kinase</keyword>
<dbReference type="Gene3D" id="3.30.200.20">
    <property type="entry name" value="Phosphorylase Kinase, domain 1"/>
    <property type="match status" value="1"/>
</dbReference>
<keyword evidence="7" id="KW-0732">Signal</keyword>
<comment type="caution">
    <text evidence="15">The sequence shown here is derived from an EMBL/GenBank/DDBJ whole genome shotgun (WGS) entry which is preliminary data.</text>
</comment>
<evidence type="ECO:0000256" key="9">
    <source>
        <dbReference type="ARBA" id="ARBA00022777"/>
    </source>
</evidence>
<dbReference type="Pfam" id="PF08315">
    <property type="entry name" value="cwf18"/>
    <property type="match status" value="1"/>
</dbReference>
<evidence type="ECO:0000256" key="6">
    <source>
        <dbReference type="ARBA" id="ARBA00022692"/>
    </source>
</evidence>
<proteinExistence type="inferred from homology"/>
<evidence type="ECO:0000259" key="14">
    <source>
        <dbReference type="PROSITE" id="PS50011"/>
    </source>
</evidence>
<dbReference type="Proteomes" id="UP001626550">
    <property type="component" value="Unassembled WGS sequence"/>
</dbReference>